<dbReference type="Pfam" id="PF10055">
    <property type="entry name" value="DUF2292"/>
    <property type="match status" value="1"/>
</dbReference>
<sequence>MSESTTKESYVQSVLKQIEFGTVTVTVHNGEITQVDVTEKKRFPNQKKTN</sequence>
<dbReference type="EMBL" id="CP041372">
    <property type="protein sequence ID" value="QKS70003.1"/>
    <property type="molecule type" value="Genomic_DNA"/>
</dbReference>
<dbReference type="RefSeq" id="WP_176008047.1">
    <property type="nucleotide sequence ID" value="NZ_CP041372.2"/>
</dbReference>
<name>A0A859F9W8_9BACI</name>
<dbReference type="Proteomes" id="UP000318138">
    <property type="component" value="Chromosome"/>
</dbReference>
<keyword evidence="2" id="KW-1185">Reference proteome</keyword>
<protein>
    <submittedName>
        <fullName evidence="1">YezD family protein</fullName>
    </submittedName>
</protein>
<dbReference type="AlphaFoldDB" id="A0A859F9W8"/>
<organism evidence="1 2">
    <name type="scientific">Paenalkalicoccus suaedae</name>
    <dbReference type="NCBI Taxonomy" id="2592382"/>
    <lineage>
        <taxon>Bacteria</taxon>
        <taxon>Bacillati</taxon>
        <taxon>Bacillota</taxon>
        <taxon>Bacilli</taxon>
        <taxon>Bacillales</taxon>
        <taxon>Bacillaceae</taxon>
        <taxon>Paenalkalicoccus</taxon>
    </lineage>
</organism>
<evidence type="ECO:0000313" key="2">
    <source>
        <dbReference type="Proteomes" id="UP000318138"/>
    </source>
</evidence>
<evidence type="ECO:0000313" key="1">
    <source>
        <dbReference type="EMBL" id="QKS70003.1"/>
    </source>
</evidence>
<accession>A0A859F9W8</accession>
<proteinExistence type="predicted"/>
<dbReference type="KEGG" id="psua:FLK61_24835"/>
<gene>
    <name evidence="1" type="ORF">FLK61_24835</name>
</gene>
<reference evidence="2" key="1">
    <citation type="submission" date="2019-07" db="EMBL/GenBank/DDBJ databases">
        <title>Bacillus alkalisoli sp. nov. isolated from saline soil.</title>
        <authorList>
            <person name="Sun J.-Q."/>
            <person name="Xu L."/>
        </authorList>
    </citation>
    <scope>NUCLEOTIDE SEQUENCE [LARGE SCALE GENOMIC DNA]</scope>
    <source>
        <strain evidence="2">M4U3P1</strain>
    </source>
</reference>
<dbReference type="InterPro" id="IPR018743">
    <property type="entry name" value="DUF2292"/>
</dbReference>